<protein>
    <submittedName>
        <fullName evidence="2">Uncharacterized protein</fullName>
    </submittedName>
</protein>
<reference evidence="2" key="1">
    <citation type="submission" date="2021-02" db="EMBL/GenBank/DDBJ databases">
        <authorList>
            <person name="Nowell W R."/>
        </authorList>
    </citation>
    <scope>NUCLEOTIDE SEQUENCE</scope>
</reference>
<proteinExistence type="predicted"/>
<evidence type="ECO:0000313" key="3">
    <source>
        <dbReference type="Proteomes" id="UP000663870"/>
    </source>
</evidence>
<accession>A0A815RDE3</accession>
<dbReference type="EMBL" id="CAJNOH010001305">
    <property type="protein sequence ID" value="CAF1202149.1"/>
    <property type="molecule type" value="Genomic_DNA"/>
</dbReference>
<dbReference type="AlphaFoldDB" id="A0A815RDE3"/>
<organism evidence="2 3">
    <name type="scientific">Rotaria sordida</name>
    <dbReference type="NCBI Taxonomy" id="392033"/>
    <lineage>
        <taxon>Eukaryota</taxon>
        <taxon>Metazoa</taxon>
        <taxon>Spiralia</taxon>
        <taxon>Gnathifera</taxon>
        <taxon>Rotifera</taxon>
        <taxon>Eurotatoria</taxon>
        <taxon>Bdelloidea</taxon>
        <taxon>Philodinida</taxon>
        <taxon>Philodinidae</taxon>
        <taxon>Rotaria</taxon>
    </lineage>
</organism>
<comment type="caution">
    <text evidence="2">The sequence shown here is derived from an EMBL/GenBank/DDBJ whole genome shotgun (WGS) entry which is preliminary data.</text>
</comment>
<keyword evidence="3" id="KW-1185">Reference proteome</keyword>
<evidence type="ECO:0000313" key="2">
    <source>
        <dbReference type="EMBL" id="CAF1475624.1"/>
    </source>
</evidence>
<evidence type="ECO:0000313" key="1">
    <source>
        <dbReference type="EMBL" id="CAF1202149.1"/>
    </source>
</evidence>
<dbReference type="EMBL" id="CAJNOL010002210">
    <property type="protein sequence ID" value="CAF1475624.1"/>
    <property type="molecule type" value="Genomic_DNA"/>
</dbReference>
<name>A0A815RDE3_9BILA</name>
<dbReference type="Proteomes" id="UP000663854">
    <property type="component" value="Unassembled WGS sequence"/>
</dbReference>
<dbReference type="Proteomes" id="UP000663870">
    <property type="component" value="Unassembled WGS sequence"/>
</dbReference>
<gene>
    <name evidence="2" type="ORF">JXQ802_LOCUS39000</name>
    <name evidence="1" type="ORF">PYM288_LOCUS24937</name>
</gene>
<sequence length="89" mass="10196">MGVTGNLEDTIADAMRKRIHFLREKYDSSDGSSLATELTWCLIWNKVDHARQNVFADYVFEHITSSLEKQEFVSALYSSTKSCPINLHK</sequence>